<dbReference type="OrthoDB" id="2360594at2"/>
<protein>
    <recommendedName>
        <fullName evidence="1">YpoC-like domain-containing protein</fullName>
    </recommendedName>
</protein>
<accession>A0A540V6E1</accession>
<evidence type="ECO:0000313" key="3">
    <source>
        <dbReference type="Proteomes" id="UP000315753"/>
    </source>
</evidence>
<reference evidence="2 3" key="1">
    <citation type="submission" date="2019-06" db="EMBL/GenBank/DDBJ databases">
        <title>Genome sequence of Ureibacillus terrenus.</title>
        <authorList>
            <person name="Maclea K.S."/>
            <person name="Simoes M."/>
        </authorList>
    </citation>
    <scope>NUCLEOTIDE SEQUENCE [LARGE SCALE GENOMIC DNA]</scope>
    <source>
        <strain evidence="2 3">ATCC BAA-384</strain>
    </source>
</reference>
<dbReference type="InterPro" id="IPR048427">
    <property type="entry name" value="YpoC"/>
</dbReference>
<name>A0A540V6E1_9BACL</name>
<dbReference type="EMBL" id="VIGD01000001">
    <property type="protein sequence ID" value="TQE92347.1"/>
    <property type="molecule type" value="Genomic_DNA"/>
</dbReference>
<dbReference type="AlphaFoldDB" id="A0A540V6E1"/>
<evidence type="ECO:0000313" key="2">
    <source>
        <dbReference type="EMBL" id="TQE92347.1"/>
    </source>
</evidence>
<dbReference type="RefSeq" id="WP_141600899.1">
    <property type="nucleotide sequence ID" value="NZ_VIGD01000001.1"/>
</dbReference>
<comment type="caution">
    <text evidence="2">The sequence shown here is derived from an EMBL/GenBank/DDBJ whole genome shotgun (WGS) entry which is preliminary data.</text>
</comment>
<gene>
    <name evidence="2" type="ORF">FKZ59_01165</name>
</gene>
<sequence length="117" mass="13808">MIRVRKEAIQKEKIEPYFEKWDCLSKEIHAAHDERNGKKAKALMEQGIALFEELMVKTADTEEKELMVNEKYEGMPLNGMDRLLFIKARPGQYACFVQLDELFKEAKKQFARLRVQK</sequence>
<dbReference type="Proteomes" id="UP000315753">
    <property type="component" value="Unassembled WGS sequence"/>
</dbReference>
<dbReference type="Pfam" id="PF21747">
    <property type="entry name" value="YpoC"/>
    <property type="match status" value="1"/>
</dbReference>
<organism evidence="2 3">
    <name type="scientific">Ureibacillus terrenus</name>
    <dbReference type="NCBI Taxonomy" id="118246"/>
    <lineage>
        <taxon>Bacteria</taxon>
        <taxon>Bacillati</taxon>
        <taxon>Bacillota</taxon>
        <taxon>Bacilli</taxon>
        <taxon>Bacillales</taxon>
        <taxon>Caryophanaceae</taxon>
        <taxon>Ureibacillus</taxon>
    </lineage>
</organism>
<feature type="domain" description="YpoC-like" evidence="1">
    <location>
        <begin position="12"/>
        <end position="117"/>
    </location>
</feature>
<keyword evidence="3" id="KW-1185">Reference proteome</keyword>
<proteinExistence type="predicted"/>
<evidence type="ECO:0000259" key="1">
    <source>
        <dbReference type="Pfam" id="PF21747"/>
    </source>
</evidence>